<feature type="signal peptide" evidence="1">
    <location>
        <begin position="1"/>
        <end position="20"/>
    </location>
</feature>
<dbReference type="RefSeq" id="WP_149681858.1">
    <property type="nucleotide sequence ID" value="NZ_FNBI01000002.1"/>
</dbReference>
<evidence type="ECO:0000313" key="2">
    <source>
        <dbReference type="EMBL" id="MWC43995.1"/>
    </source>
</evidence>
<gene>
    <name evidence="2" type="ORF">GQR91_10065</name>
    <name evidence="3" type="ORF">SAMN05216557_102522</name>
</gene>
<dbReference type="Proteomes" id="UP000436801">
    <property type="component" value="Unassembled WGS sequence"/>
</dbReference>
<organism evidence="3 4">
    <name type="scientific">Sphingomonas carotinifaciens</name>
    <dbReference type="NCBI Taxonomy" id="1166323"/>
    <lineage>
        <taxon>Bacteria</taxon>
        <taxon>Pseudomonadati</taxon>
        <taxon>Pseudomonadota</taxon>
        <taxon>Alphaproteobacteria</taxon>
        <taxon>Sphingomonadales</taxon>
        <taxon>Sphingomonadaceae</taxon>
        <taxon>Sphingomonas</taxon>
    </lineage>
</organism>
<evidence type="ECO:0000256" key="1">
    <source>
        <dbReference type="SAM" id="SignalP"/>
    </source>
</evidence>
<reference evidence="2 5" key="2">
    <citation type="submission" date="2019-12" db="EMBL/GenBank/DDBJ databases">
        <authorList>
            <person name="Zheng J."/>
        </authorList>
    </citation>
    <scope>NUCLEOTIDE SEQUENCE [LARGE SCALE GENOMIC DNA]</scope>
    <source>
        <strain evidence="2 5">DSM 27347</strain>
    </source>
</reference>
<feature type="chain" id="PRO_5036019134" evidence="1">
    <location>
        <begin position="21"/>
        <end position="89"/>
    </location>
</feature>
<name>A0A1G7J7A9_9SPHN</name>
<keyword evidence="4" id="KW-1185">Reference proteome</keyword>
<proteinExistence type="predicted"/>
<dbReference type="EMBL" id="WSUT01000005">
    <property type="protein sequence ID" value="MWC43995.1"/>
    <property type="molecule type" value="Genomic_DNA"/>
</dbReference>
<evidence type="ECO:0000313" key="3">
    <source>
        <dbReference type="EMBL" id="SDF20766.1"/>
    </source>
</evidence>
<dbReference type="Proteomes" id="UP000323502">
    <property type="component" value="Unassembled WGS sequence"/>
</dbReference>
<evidence type="ECO:0000313" key="5">
    <source>
        <dbReference type="Proteomes" id="UP000436801"/>
    </source>
</evidence>
<dbReference type="AlphaFoldDB" id="A0A1G7J7A9"/>
<keyword evidence="1" id="KW-0732">Signal</keyword>
<protein>
    <submittedName>
        <fullName evidence="3">Uncharacterized protein</fullName>
    </submittedName>
</protein>
<dbReference type="EMBL" id="FNBI01000002">
    <property type="protein sequence ID" value="SDF20766.1"/>
    <property type="molecule type" value="Genomic_DNA"/>
</dbReference>
<reference evidence="3 4" key="1">
    <citation type="submission" date="2016-10" db="EMBL/GenBank/DDBJ databases">
        <authorList>
            <person name="Varghese N."/>
            <person name="Submissions S."/>
        </authorList>
    </citation>
    <scope>NUCLEOTIDE SEQUENCE [LARGE SCALE GENOMIC DNA]</scope>
    <source>
        <strain evidence="3 4">S7-754</strain>
    </source>
</reference>
<dbReference type="OrthoDB" id="7586108at2"/>
<sequence>MFQAKLIAVAIALTAPVAVAAKDAPVVKAPAAAAATAAASPERGTARTERADTLRYCIKDTVTGSRISRKECRTRSDWLARGFDPLEAK</sequence>
<accession>A0A1G7J7A9</accession>
<evidence type="ECO:0000313" key="4">
    <source>
        <dbReference type="Proteomes" id="UP000323502"/>
    </source>
</evidence>